<dbReference type="Proteomes" id="UP001161247">
    <property type="component" value="Chromosome 1"/>
</dbReference>
<evidence type="ECO:0000256" key="6">
    <source>
        <dbReference type="SAM" id="MobiDB-lite"/>
    </source>
</evidence>
<evidence type="ECO:0000313" key="9">
    <source>
        <dbReference type="Proteomes" id="UP001161247"/>
    </source>
</evidence>
<feature type="region of interest" description="Disordered" evidence="6">
    <location>
        <begin position="150"/>
        <end position="176"/>
    </location>
</feature>
<evidence type="ECO:0000259" key="7">
    <source>
        <dbReference type="PROSITE" id="PS51369"/>
    </source>
</evidence>
<feature type="compositionally biased region" description="Polar residues" evidence="6">
    <location>
        <begin position="122"/>
        <end position="137"/>
    </location>
</feature>
<dbReference type="GO" id="GO:0005634">
    <property type="term" value="C:nucleus"/>
    <property type="evidence" value="ECO:0007669"/>
    <property type="project" value="UniProtKB-SubCell"/>
</dbReference>
<dbReference type="PROSITE" id="PS51369">
    <property type="entry name" value="TCP"/>
    <property type="match status" value="1"/>
</dbReference>
<evidence type="ECO:0000256" key="2">
    <source>
        <dbReference type="ARBA" id="ARBA00023015"/>
    </source>
</evidence>
<gene>
    <name evidence="8" type="ORF">OLC1_LOCUS1644</name>
</gene>
<dbReference type="PANTHER" id="PTHR31072:SF93">
    <property type="entry name" value="TRANSCRIPTION FACTOR TCP24"/>
    <property type="match status" value="1"/>
</dbReference>
<comment type="subcellular location">
    <subcellularLocation>
        <location evidence="1">Nucleus</location>
    </subcellularLocation>
</comment>
<proteinExistence type="predicted"/>
<feature type="compositionally biased region" description="Low complexity" evidence="6">
    <location>
        <begin position="379"/>
        <end position="393"/>
    </location>
</feature>
<keyword evidence="4" id="KW-0804">Transcription</keyword>
<reference evidence="8" key="1">
    <citation type="submission" date="2023-03" db="EMBL/GenBank/DDBJ databases">
        <authorList>
            <person name="Julca I."/>
        </authorList>
    </citation>
    <scope>NUCLEOTIDE SEQUENCE</scope>
</reference>
<dbReference type="Pfam" id="PF03634">
    <property type="entry name" value="TCP"/>
    <property type="match status" value="1"/>
</dbReference>
<evidence type="ECO:0000256" key="3">
    <source>
        <dbReference type="ARBA" id="ARBA00023125"/>
    </source>
</evidence>
<keyword evidence="9" id="KW-1185">Reference proteome</keyword>
<protein>
    <submittedName>
        <fullName evidence="8">OLC1v1023817C1</fullName>
    </submittedName>
</protein>
<evidence type="ECO:0000313" key="8">
    <source>
        <dbReference type="EMBL" id="CAI9089270.1"/>
    </source>
</evidence>
<dbReference type="InterPro" id="IPR005333">
    <property type="entry name" value="Transcription_factor_TCP"/>
</dbReference>
<keyword evidence="2" id="KW-0805">Transcription regulation</keyword>
<organism evidence="8 9">
    <name type="scientific">Oldenlandia corymbosa var. corymbosa</name>
    <dbReference type="NCBI Taxonomy" id="529605"/>
    <lineage>
        <taxon>Eukaryota</taxon>
        <taxon>Viridiplantae</taxon>
        <taxon>Streptophyta</taxon>
        <taxon>Embryophyta</taxon>
        <taxon>Tracheophyta</taxon>
        <taxon>Spermatophyta</taxon>
        <taxon>Magnoliopsida</taxon>
        <taxon>eudicotyledons</taxon>
        <taxon>Gunneridae</taxon>
        <taxon>Pentapetalae</taxon>
        <taxon>asterids</taxon>
        <taxon>lamiids</taxon>
        <taxon>Gentianales</taxon>
        <taxon>Rubiaceae</taxon>
        <taxon>Rubioideae</taxon>
        <taxon>Spermacoceae</taxon>
        <taxon>Hedyotis-Oldenlandia complex</taxon>
        <taxon>Oldenlandia</taxon>
    </lineage>
</organism>
<dbReference type="AlphaFoldDB" id="A0AAV1C1C4"/>
<evidence type="ECO:0000256" key="4">
    <source>
        <dbReference type="ARBA" id="ARBA00023163"/>
    </source>
</evidence>
<feature type="region of interest" description="Disordered" evidence="6">
    <location>
        <begin position="318"/>
        <end position="347"/>
    </location>
</feature>
<evidence type="ECO:0000256" key="5">
    <source>
        <dbReference type="ARBA" id="ARBA00023242"/>
    </source>
</evidence>
<dbReference type="InterPro" id="IPR017887">
    <property type="entry name" value="TF_TCP_subgr"/>
</dbReference>
<feature type="region of interest" description="Disordered" evidence="6">
    <location>
        <begin position="370"/>
        <end position="393"/>
    </location>
</feature>
<feature type="region of interest" description="Disordered" evidence="6">
    <location>
        <begin position="96"/>
        <end position="137"/>
    </location>
</feature>
<sequence length="393" mass="43384">MKRAVAAGGGGDGGRTHHHQGEIIQVQGGHILRATGRKDRHSKVYTSKGPRDRRVRLSAHTAIQFYDVQDRLGYDRPSKAVDWLIKKAKTAIDKLAESPSGGHHPNLNELTNGAAAAGGGPTTSDSNPGSSSADPFSGIIQTHSIADSMKSFFPVSPTGNNNNSLMQMQGGGGSFHDEISRISRLQQQQHPLLHSEDLGLSLHTNLQGGDENMNHFSGTNPTSMFDAPNYHHHHHHHQKSNESWSNGTTSGKYHEEGENRGNNIGFIFNNIQHSLPQQLLFSQSSSALFSHNQHQHHQRESLQSNSYSNLLLHAWSSNERQQQQQQQQMPSHVDHHHSSTQQQQQAFNHSSSPFYNFHFGSDFQIPARIRGEEDPSTGVVSLHQSSVSPSSEH</sequence>
<dbReference type="GO" id="GO:0003700">
    <property type="term" value="F:DNA-binding transcription factor activity"/>
    <property type="evidence" value="ECO:0007669"/>
    <property type="project" value="InterPro"/>
</dbReference>
<name>A0AAV1C1C4_OLDCO</name>
<dbReference type="EMBL" id="OX459118">
    <property type="protein sequence ID" value="CAI9089270.1"/>
    <property type="molecule type" value="Genomic_DNA"/>
</dbReference>
<feature type="domain" description="TCP" evidence="7">
    <location>
        <begin position="37"/>
        <end position="95"/>
    </location>
</feature>
<dbReference type="PANTHER" id="PTHR31072">
    <property type="entry name" value="TRANSCRIPTION FACTOR TCP4-RELATED"/>
    <property type="match status" value="1"/>
</dbReference>
<accession>A0AAV1C1C4</accession>
<keyword evidence="5" id="KW-0539">Nucleus</keyword>
<dbReference type="GO" id="GO:0043565">
    <property type="term" value="F:sequence-specific DNA binding"/>
    <property type="evidence" value="ECO:0007669"/>
    <property type="project" value="TreeGrafter"/>
</dbReference>
<feature type="compositionally biased region" description="Polar residues" evidence="6">
    <location>
        <begin position="157"/>
        <end position="167"/>
    </location>
</feature>
<feature type="region of interest" description="Disordered" evidence="6">
    <location>
        <begin position="228"/>
        <end position="258"/>
    </location>
</feature>
<keyword evidence="3" id="KW-0238">DNA-binding</keyword>
<feature type="compositionally biased region" description="Polar residues" evidence="6">
    <location>
        <begin position="241"/>
        <end position="251"/>
    </location>
</feature>
<evidence type="ECO:0000256" key="1">
    <source>
        <dbReference type="ARBA" id="ARBA00004123"/>
    </source>
</evidence>